<dbReference type="InterPro" id="IPR011545">
    <property type="entry name" value="DEAD/DEAH_box_helicase_dom"/>
</dbReference>
<evidence type="ECO:0000256" key="3">
    <source>
        <dbReference type="ARBA" id="ARBA00047984"/>
    </source>
</evidence>
<dbReference type="GO" id="GO:0005524">
    <property type="term" value="F:ATP binding"/>
    <property type="evidence" value="ECO:0007669"/>
    <property type="project" value="InterPro"/>
</dbReference>
<organism evidence="6">
    <name type="scientific">Sesamum radiatum</name>
    <name type="common">Black benniseed</name>
    <dbReference type="NCBI Taxonomy" id="300843"/>
    <lineage>
        <taxon>Eukaryota</taxon>
        <taxon>Viridiplantae</taxon>
        <taxon>Streptophyta</taxon>
        <taxon>Embryophyta</taxon>
        <taxon>Tracheophyta</taxon>
        <taxon>Spermatophyta</taxon>
        <taxon>Magnoliopsida</taxon>
        <taxon>eudicotyledons</taxon>
        <taxon>Gunneridae</taxon>
        <taxon>Pentapetalae</taxon>
        <taxon>asterids</taxon>
        <taxon>lamiids</taxon>
        <taxon>Lamiales</taxon>
        <taxon>Pedaliaceae</taxon>
        <taxon>Sesamum</taxon>
    </lineage>
</organism>
<feature type="region of interest" description="Disordered" evidence="4">
    <location>
        <begin position="1"/>
        <end position="70"/>
    </location>
</feature>
<feature type="compositionally biased region" description="Basic residues" evidence="4">
    <location>
        <begin position="40"/>
        <end position="49"/>
    </location>
</feature>
<dbReference type="CDD" id="cd17917">
    <property type="entry name" value="DEXHc_RHA-like"/>
    <property type="match status" value="1"/>
</dbReference>
<feature type="compositionally biased region" description="Basic and acidic residues" evidence="4">
    <location>
        <begin position="11"/>
        <end position="21"/>
    </location>
</feature>
<dbReference type="PROSITE" id="PS00690">
    <property type="entry name" value="DEAH_ATP_HELICASE"/>
    <property type="match status" value="1"/>
</dbReference>
<reference evidence="6" key="2">
    <citation type="journal article" date="2024" name="Plant">
        <title>Genomic evolution and insights into agronomic trait innovations of Sesamum species.</title>
        <authorList>
            <person name="Miao H."/>
            <person name="Wang L."/>
            <person name="Qu L."/>
            <person name="Liu H."/>
            <person name="Sun Y."/>
            <person name="Le M."/>
            <person name="Wang Q."/>
            <person name="Wei S."/>
            <person name="Zheng Y."/>
            <person name="Lin W."/>
            <person name="Duan Y."/>
            <person name="Cao H."/>
            <person name="Xiong S."/>
            <person name="Wang X."/>
            <person name="Wei L."/>
            <person name="Li C."/>
            <person name="Ma Q."/>
            <person name="Ju M."/>
            <person name="Zhao R."/>
            <person name="Li G."/>
            <person name="Mu C."/>
            <person name="Tian Q."/>
            <person name="Mei H."/>
            <person name="Zhang T."/>
            <person name="Gao T."/>
            <person name="Zhang H."/>
        </authorList>
    </citation>
    <scope>NUCLEOTIDE SEQUENCE</scope>
    <source>
        <strain evidence="6">G02</strain>
    </source>
</reference>
<dbReference type="Gene3D" id="3.40.50.300">
    <property type="entry name" value="P-loop containing nucleotide triphosphate hydrolases"/>
    <property type="match status" value="1"/>
</dbReference>
<feature type="domain" description="Helicase ATP-binding" evidence="5">
    <location>
        <begin position="295"/>
        <end position="459"/>
    </location>
</feature>
<evidence type="ECO:0000256" key="2">
    <source>
        <dbReference type="ARBA" id="ARBA00022801"/>
    </source>
</evidence>
<accession>A0AAW2RFY2</accession>
<comment type="caution">
    <text evidence="6">The sequence shown here is derived from an EMBL/GenBank/DDBJ whole genome shotgun (WGS) entry which is preliminary data.</text>
</comment>
<dbReference type="PANTHER" id="PTHR18934">
    <property type="entry name" value="ATP-DEPENDENT RNA HELICASE"/>
    <property type="match status" value="1"/>
</dbReference>
<proteinExistence type="predicted"/>
<dbReference type="InterPro" id="IPR027417">
    <property type="entry name" value="P-loop_NTPase"/>
</dbReference>
<dbReference type="AlphaFoldDB" id="A0AAW2RFY2"/>
<dbReference type="Pfam" id="PF00270">
    <property type="entry name" value="DEAD"/>
    <property type="match status" value="1"/>
</dbReference>
<dbReference type="GO" id="GO:0003723">
    <property type="term" value="F:RNA binding"/>
    <property type="evidence" value="ECO:0007669"/>
    <property type="project" value="TreeGrafter"/>
</dbReference>
<dbReference type="PANTHER" id="PTHR18934:SF81">
    <property type="entry name" value="ATP-DEPENDENT RNA HELICASE DEAH11, CHLOROPLASTIC-RELATED"/>
    <property type="match status" value="1"/>
</dbReference>
<dbReference type="GO" id="GO:0016787">
    <property type="term" value="F:hydrolase activity"/>
    <property type="evidence" value="ECO:0007669"/>
    <property type="project" value="UniProtKB-KW"/>
</dbReference>
<evidence type="ECO:0000256" key="1">
    <source>
        <dbReference type="ARBA" id="ARBA00012552"/>
    </source>
</evidence>
<keyword evidence="6" id="KW-0547">Nucleotide-binding</keyword>
<dbReference type="GO" id="GO:0003724">
    <property type="term" value="F:RNA helicase activity"/>
    <property type="evidence" value="ECO:0007669"/>
    <property type="project" value="UniProtKB-EC"/>
</dbReference>
<dbReference type="EC" id="3.6.4.13" evidence="1"/>
<name>A0AAW2RFY2_SESRA</name>
<dbReference type="InterPro" id="IPR014001">
    <property type="entry name" value="Helicase_ATP-bd"/>
</dbReference>
<protein>
    <recommendedName>
        <fullName evidence="1">RNA helicase</fullName>
        <ecNumber evidence="1">3.6.4.13</ecNumber>
    </recommendedName>
</protein>
<keyword evidence="6" id="KW-0067">ATP-binding</keyword>
<evidence type="ECO:0000259" key="5">
    <source>
        <dbReference type="PROSITE" id="PS51192"/>
    </source>
</evidence>
<comment type="catalytic activity">
    <reaction evidence="3">
        <text>ATP + H2O = ADP + phosphate + H(+)</text>
        <dbReference type="Rhea" id="RHEA:13065"/>
        <dbReference type="ChEBI" id="CHEBI:15377"/>
        <dbReference type="ChEBI" id="CHEBI:15378"/>
        <dbReference type="ChEBI" id="CHEBI:30616"/>
        <dbReference type="ChEBI" id="CHEBI:43474"/>
        <dbReference type="ChEBI" id="CHEBI:456216"/>
        <dbReference type="EC" id="3.6.4.13"/>
    </reaction>
</comment>
<dbReference type="SMART" id="SM00487">
    <property type="entry name" value="DEXDc"/>
    <property type="match status" value="1"/>
</dbReference>
<evidence type="ECO:0000313" key="6">
    <source>
        <dbReference type="EMBL" id="KAL0378964.1"/>
    </source>
</evidence>
<dbReference type="PROSITE" id="PS51192">
    <property type="entry name" value="HELICASE_ATP_BIND_1"/>
    <property type="match status" value="1"/>
</dbReference>
<evidence type="ECO:0000256" key="4">
    <source>
        <dbReference type="SAM" id="MobiDB-lite"/>
    </source>
</evidence>
<reference evidence="6" key="1">
    <citation type="submission" date="2020-06" db="EMBL/GenBank/DDBJ databases">
        <authorList>
            <person name="Li T."/>
            <person name="Hu X."/>
            <person name="Zhang T."/>
            <person name="Song X."/>
            <person name="Zhang H."/>
            <person name="Dai N."/>
            <person name="Sheng W."/>
            <person name="Hou X."/>
            <person name="Wei L."/>
        </authorList>
    </citation>
    <scope>NUCLEOTIDE SEQUENCE</scope>
    <source>
        <strain evidence="6">G02</strain>
        <tissue evidence="6">Leaf</tissue>
    </source>
</reference>
<keyword evidence="2" id="KW-0378">Hydrolase</keyword>
<keyword evidence="6" id="KW-0347">Helicase</keyword>
<dbReference type="InterPro" id="IPR002464">
    <property type="entry name" value="DNA/RNA_helicase_DEAH_CS"/>
</dbReference>
<dbReference type="FunFam" id="3.40.50.300:FF:002114">
    <property type="entry name" value="ATP-dependent RNA helicase DEAH12 chloroplastic"/>
    <property type="match status" value="1"/>
</dbReference>
<sequence length="479" mass="54681">MYKPNSPAPDGHSKPPPETHPRRGFLLPHQYKHQTPAFRRPPHQQHRWKPQGTPHYRDRPPPGPSPARPNFVVQLRSDAQLVVKEVEAEAVIQKLEFQPQKVYVVASNYISATLFYEQWSEALETMVQLWEMKINDEGHNFLPLIVCNVEVPSDKAELDDRLKVLFLEKLKGLKEGDLVGKLLKKLGSVVDEIKRISDSLKRPVKVGTADALLRKRKGLERERDLILNRVQEFKSGVKCIENYLEKGEKNEEPDIQVFRFLDGEIDWGRIYRLMMRECRRLDDGLPIYGYRQDILKQIHSQQVTVLIGETGSGKSTQLVQFLADSEVSGQQSIICTQPRKLAAISLAERVKEESWGCYKNISVSCCASYSSDQELHSKVIFMTDHCLLQHYMSDKQLSGISCIIVDEAHERSLNTDLLLALIKNLLCQRPCLRLIIMSATADADQFADYFFGCRTLHVAGRNFPVDIRYVPCESDGSSI</sequence>
<dbReference type="EMBL" id="JACGWJ010000013">
    <property type="protein sequence ID" value="KAL0378964.1"/>
    <property type="molecule type" value="Genomic_DNA"/>
</dbReference>
<gene>
    <name evidence="6" type="ORF">Sradi_3201900</name>
</gene>
<dbReference type="SUPFAM" id="SSF52540">
    <property type="entry name" value="P-loop containing nucleoside triphosphate hydrolases"/>
    <property type="match status" value="1"/>
</dbReference>